<keyword evidence="7 9" id="KW-1015">Disulfide bond</keyword>
<evidence type="ECO:0000256" key="3">
    <source>
        <dbReference type="ARBA" id="ARBA00010031"/>
    </source>
</evidence>
<proteinExistence type="inferred from homology"/>
<evidence type="ECO:0000256" key="2">
    <source>
        <dbReference type="ARBA" id="ARBA00004613"/>
    </source>
</evidence>
<keyword evidence="6" id="KW-0732">Signal</keyword>
<reference evidence="13 14" key="1">
    <citation type="submission" date="2019-06" db="EMBL/GenBank/DDBJ databases">
        <title>Genome Sequence of the Brown Rot Fungal Pathogen Monilinia fructicola.</title>
        <authorList>
            <person name="De Miccolis Angelini R.M."/>
            <person name="Landi L."/>
            <person name="Abate D."/>
            <person name="Pollastro S."/>
            <person name="Romanazzi G."/>
            <person name="Faretra F."/>
        </authorList>
    </citation>
    <scope>NUCLEOTIDE SEQUENCE [LARGE SCALE GENOMIC DNA]</scope>
    <source>
        <strain evidence="13 14">Mfrc123</strain>
    </source>
</reference>
<feature type="compositionally biased region" description="Low complexity" evidence="10">
    <location>
        <begin position="295"/>
        <end position="306"/>
    </location>
</feature>
<protein>
    <recommendedName>
        <fullName evidence="12">CFEM domain-containing protein</fullName>
    </recommendedName>
</protein>
<keyword evidence="5" id="KW-0336">GPI-anchor</keyword>
<keyword evidence="4" id="KW-0964">Secreted</keyword>
<keyword evidence="11" id="KW-1133">Transmembrane helix</keyword>
<evidence type="ECO:0000313" key="14">
    <source>
        <dbReference type="Proteomes" id="UP000322873"/>
    </source>
</evidence>
<feature type="region of interest" description="Disordered" evidence="10">
    <location>
        <begin position="80"/>
        <end position="117"/>
    </location>
</feature>
<dbReference type="VEuPathDB" id="FungiDB:MFRU_035g00720"/>
<evidence type="ECO:0000256" key="8">
    <source>
        <dbReference type="ARBA" id="ARBA00023288"/>
    </source>
</evidence>
<feature type="transmembrane region" description="Helical" evidence="11">
    <location>
        <begin position="162"/>
        <end position="186"/>
    </location>
</feature>
<sequence length="735" mass="77607">MDRKLPRSTDPPSCIETATNSLGCSVGDYSCICADESGTSTQSPIILSAISCIQDACSLIDANTTVKVVGQICVLINDPTSSTASSSSSSSSSLKTSSSSGSSSSSTTSSKSSITSGSATTATSFVSMTSTSVTAMPTSTLDEPSIASMPSSSSSGKGIGNAAIAIIIVAAVAFLLMLALGARLLWKRRANQEDSSRRDKFTNMEGGGKTRKPVELQGADGQIFKWGGIGVRKSIRVQTERITSYISPISPKSRSRSDSWGEPRGLLATVDENLRGVGHSPDPAGRIDTSPVRWPSTSTTNSPTSPEMAEPKGALFPAHHYHSNSQSRESLPPILPALDLPSITLSTTSRPNTPLQASPKTPPRVPVKTIGRLNRPYSEFSHQTPTSPLTIGISYDAPRSLSVSESTFYPLAFSNRSRHSIASMPKTPPISNEFTSNQFTSNQYTSPPSSPVQSPSAQSFHTFGARYSTHSQTSISTFQTFPTSPQDITDAPPLPTMPAIYPMSTCTPISFGLPPTTSLTTDETSLTTDEISTTDESTQYHHIKQTSISKIKPKMHDTPTPAPTPTLTPTNPFTTPPPPPPPSTPTPKPQPALAIKSVIDRFNNLSSTTSEPSGVLPPAKLKPATQQPFQEAAAKKQKSQERREDINVPGRGSRGCGAGAGTGDLEFGVGPGDGILMKRLDGLSVGRSLANCMHILWEIGKPAGVLGLELSNCADATPGFNFFNGHSLEDFICTV</sequence>
<evidence type="ECO:0000256" key="5">
    <source>
        <dbReference type="ARBA" id="ARBA00022622"/>
    </source>
</evidence>
<evidence type="ECO:0000256" key="7">
    <source>
        <dbReference type="ARBA" id="ARBA00023157"/>
    </source>
</evidence>
<keyword evidence="9" id="KW-0408">Iron</keyword>
<feature type="region of interest" description="Disordered" evidence="10">
    <location>
        <begin position="191"/>
        <end position="216"/>
    </location>
</feature>
<keyword evidence="9" id="KW-0349">Heme</keyword>
<comment type="caution">
    <text evidence="9">Lacks conserved residue(s) required for the propagation of feature annotation.</text>
</comment>
<feature type="disulfide bond" evidence="9">
    <location>
        <begin position="24"/>
        <end position="31"/>
    </location>
</feature>
<evidence type="ECO:0000256" key="1">
    <source>
        <dbReference type="ARBA" id="ARBA00004589"/>
    </source>
</evidence>
<feature type="binding site" description="axial binding residue" evidence="9">
    <location>
        <position position="28"/>
    </location>
    <ligand>
        <name>heme</name>
        <dbReference type="ChEBI" id="CHEBI:30413"/>
    </ligand>
    <ligandPart>
        <name>Fe</name>
        <dbReference type="ChEBI" id="CHEBI:18248"/>
    </ligandPart>
</feature>
<comment type="similarity">
    <text evidence="3">Belongs to the RBT5 family.</text>
</comment>
<feature type="compositionally biased region" description="Polar residues" evidence="10">
    <location>
        <begin position="429"/>
        <end position="445"/>
    </location>
</feature>
<evidence type="ECO:0000256" key="11">
    <source>
        <dbReference type="SAM" id="Phobius"/>
    </source>
</evidence>
<comment type="subcellular location">
    <subcellularLocation>
        <location evidence="1">Membrane</location>
        <topology evidence="1">Lipid-anchor</topology>
        <topology evidence="1">GPI-anchor</topology>
    </subcellularLocation>
    <subcellularLocation>
        <location evidence="2">Secreted</location>
    </subcellularLocation>
</comment>
<dbReference type="GO" id="GO:0098552">
    <property type="term" value="C:side of membrane"/>
    <property type="evidence" value="ECO:0007669"/>
    <property type="project" value="UniProtKB-KW"/>
</dbReference>
<feature type="domain" description="CFEM" evidence="12">
    <location>
        <begin position="1"/>
        <end position="98"/>
    </location>
</feature>
<dbReference type="Proteomes" id="UP000322873">
    <property type="component" value="Unassembled WGS sequence"/>
</dbReference>
<feature type="compositionally biased region" description="Basic and acidic residues" evidence="10">
    <location>
        <begin position="191"/>
        <end position="202"/>
    </location>
</feature>
<comment type="caution">
    <text evidence="13">The sequence shown here is derived from an EMBL/GenBank/DDBJ whole genome shotgun (WGS) entry which is preliminary data.</text>
</comment>
<evidence type="ECO:0000259" key="12">
    <source>
        <dbReference type="PROSITE" id="PS52012"/>
    </source>
</evidence>
<dbReference type="GO" id="GO:0005576">
    <property type="term" value="C:extracellular region"/>
    <property type="evidence" value="ECO:0007669"/>
    <property type="project" value="UniProtKB-SubCell"/>
</dbReference>
<evidence type="ECO:0000256" key="4">
    <source>
        <dbReference type="ARBA" id="ARBA00022525"/>
    </source>
</evidence>
<gene>
    <name evidence="13" type="ORF">EYC84_001806</name>
</gene>
<accession>A0A5M9JQR3</accession>
<dbReference type="EMBL" id="VICG01000005">
    <property type="protein sequence ID" value="KAA8571844.1"/>
    <property type="molecule type" value="Genomic_DNA"/>
</dbReference>
<keyword evidence="9" id="KW-0479">Metal-binding</keyword>
<keyword evidence="14" id="KW-1185">Reference proteome</keyword>
<feature type="compositionally biased region" description="Pro residues" evidence="10">
    <location>
        <begin position="574"/>
        <end position="590"/>
    </location>
</feature>
<dbReference type="PROSITE" id="PS52012">
    <property type="entry name" value="CFEM"/>
    <property type="match status" value="1"/>
</dbReference>
<evidence type="ECO:0000313" key="13">
    <source>
        <dbReference type="EMBL" id="KAA8571844.1"/>
    </source>
</evidence>
<name>A0A5M9JQR3_MONFR</name>
<dbReference type="Pfam" id="PF05730">
    <property type="entry name" value="CFEM"/>
    <property type="match status" value="1"/>
</dbReference>
<keyword evidence="11" id="KW-0812">Transmembrane</keyword>
<feature type="region of interest" description="Disordered" evidence="10">
    <location>
        <begin position="604"/>
        <end position="659"/>
    </location>
</feature>
<keyword evidence="5" id="KW-0325">Glycoprotein</keyword>
<organism evidence="13 14">
    <name type="scientific">Monilinia fructicola</name>
    <name type="common">Brown rot fungus</name>
    <name type="synonym">Ciboria fructicola</name>
    <dbReference type="NCBI Taxonomy" id="38448"/>
    <lineage>
        <taxon>Eukaryota</taxon>
        <taxon>Fungi</taxon>
        <taxon>Dikarya</taxon>
        <taxon>Ascomycota</taxon>
        <taxon>Pezizomycotina</taxon>
        <taxon>Leotiomycetes</taxon>
        <taxon>Helotiales</taxon>
        <taxon>Sclerotiniaceae</taxon>
        <taxon>Monilinia</taxon>
    </lineage>
</organism>
<dbReference type="AlphaFoldDB" id="A0A5M9JQR3"/>
<feature type="region of interest" description="Disordered" evidence="10">
    <location>
        <begin position="530"/>
        <end position="591"/>
    </location>
</feature>
<feature type="region of interest" description="Disordered" evidence="10">
    <location>
        <begin position="420"/>
        <end position="458"/>
    </location>
</feature>
<evidence type="ECO:0000256" key="9">
    <source>
        <dbReference type="PROSITE-ProRule" id="PRU01356"/>
    </source>
</evidence>
<dbReference type="InterPro" id="IPR008427">
    <property type="entry name" value="Extracellular_membr_CFEM_dom"/>
</dbReference>
<keyword evidence="11" id="KW-0472">Membrane</keyword>
<keyword evidence="8" id="KW-0449">Lipoprotein</keyword>
<evidence type="ECO:0000256" key="10">
    <source>
        <dbReference type="SAM" id="MobiDB-lite"/>
    </source>
</evidence>
<feature type="region of interest" description="Disordered" evidence="10">
    <location>
        <begin position="274"/>
        <end position="312"/>
    </location>
</feature>
<dbReference type="GO" id="GO:0046872">
    <property type="term" value="F:metal ion binding"/>
    <property type="evidence" value="ECO:0007669"/>
    <property type="project" value="UniProtKB-UniRule"/>
</dbReference>
<evidence type="ECO:0000256" key="6">
    <source>
        <dbReference type="ARBA" id="ARBA00022729"/>
    </source>
</evidence>